<protein>
    <submittedName>
        <fullName evidence="2">Hypothetical chloroplast protein</fullName>
    </submittedName>
</protein>
<organism>
    <name type="scientific">Ectocarpus siliculosus</name>
    <name type="common">Brown alga</name>
    <name type="synonym">Conferva siliculosa</name>
    <dbReference type="NCBI Taxonomy" id="2880"/>
    <lineage>
        <taxon>Eukaryota</taxon>
        <taxon>Sar</taxon>
        <taxon>Stramenopiles</taxon>
        <taxon>Ochrophyta</taxon>
        <taxon>PX clade</taxon>
        <taxon>Phaeophyceae</taxon>
        <taxon>Ectocarpales</taxon>
        <taxon>Ectocarpaceae</taxon>
        <taxon>Ectocarpus</taxon>
    </lineage>
</organism>
<keyword evidence="1" id="KW-0472">Membrane</keyword>
<evidence type="ECO:0000256" key="1">
    <source>
        <dbReference type="SAM" id="Phobius"/>
    </source>
</evidence>
<feature type="transmembrane region" description="Helical" evidence="1">
    <location>
        <begin position="12"/>
        <end position="30"/>
    </location>
</feature>
<evidence type="ECO:0000313" key="2">
    <source>
        <dbReference type="EMBL" id="CAV31175.1"/>
    </source>
</evidence>
<reference evidence="2" key="1">
    <citation type="submission" date="2008-12" db="EMBL/GenBank/DDBJ databases">
        <authorList>
            <person name="Genoscope - CEA"/>
        </authorList>
    </citation>
    <scope>NUCLEOTIDE SEQUENCE</scope>
</reference>
<proteinExistence type="predicted"/>
<dbReference type="EMBL" id="FP102343">
    <property type="protein sequence ID" value="CAT18675.1"/>
    <property type="molecule type" value="Genomic_DNA"/>
</dbReference>
<accession>D1J6Z1</accession>
<keyword evidence="2" id="KW-0150">Chloroplast</keyword>
<keyword evidence="1" id="KW-0812">Transmembrane</keyword>
<name>D1J6Z1_ECTSI</name>
<keyword evidence="2" id="KW-0934">Plastid</keyword>
<geneLocation type="chloroplast" evidence="2"/>
<keyword evidence="1" id="KW-1133">Transmembrane helix</keyword>
<dbReference type="GeneID" id="8594913"/>
<dbReference type="EMBL" id="FP102296">
    <property type="protein sequence ID" value="CAV31175.1"/>
    <property type="molecule type" value="Genomic_DNA"/>
</dbReference>
<dbReference type="AlphaFoldDB" id="D1J6Z1"/>
<dbReference type="InParanoid" id="D1J6Z1"/>
<sequence length="53" mass="5564">MDVLGTISSGTAILTSFNGILIASLVGYLGTQGFNELGKYPFTDPKTIADLLE</sequence>
<gene>
    <name evidence="2" type="primary">Escp36</name>
    <name evidence="2" type="ORF">Es_cpDNA_36</name>
</gene>
<dbReference type="RefSeq" id="YP_003289144.1">
    <property type="nucleotide sequence ID" value="NC_013498.1"/>
</dbReference>
<reference evidence="2" key="2">
    <citation type="journal article" date="2009" name="BMC Evol. Biol.">
        <title>Plastid genomes of two brown algae, Ectocarpus siliculosus and Fucus vesiculosus: further insights on the evolution of red-algal derived plastids.</title>
        <authorList>
            <person name="Le Corguille G."/>
            <person name="Pearson G."/>
            <person name="Valente M."/>
            <person name="Viegas C."/>
            <person name="Gschloessl B."/>
            <person name="Corre E."/>
            <person name="Bailly X."/>
            <person name="Peters A.F."/>
            <person name="Jubin C."/>
            <person name="Vacherie B."/>
            <person name="Cock J.M."/>
            <person name="Leblanc C."/>
        </authorList>
    </citation>
    <scope>NUCLEOTIDE SEQUENCE [LARGE SCALE GENOMIC DNA]</scope>
</reference>